<evidence type="ECO:0000256" key="3">
    <source>
        <dbReference type="ARBA" id="ARBA00022801"/>
    </source>
</evidence>
<dbReference type="NCBIfam" id="TIGR00608">
    <property type="entry name" value="radc"/>
    <property type="match status" value="1"/>
</dbReference>
<keyword evidence="5" id="KW-0482">Metalloprotease</keyword>
<keyword evidence="1" id="KW-0645">Protease</keyword>
<evidence type="ECO:0000256" key="4">
    <source>
        <dbReference type="ARBA" id="ARBA00022833"/>
    </source>
</evidence>
<evidence type="ECO:0000259" key="6">
    <source>
        <dbReference type="PROSITE" id="PS50249"/>
    </source>
</evidence>
<dbReference type="AlphaFoldDB" id="A0A4Q7YH46"/>
<dbReference type="InterPro" id="IPR001405">
    <property type="entry name" value="UPF0758"/>
</dbReference>
<dbReference type="InterPro" id="IPR020891">
    <property type="entry name" value="UPF0758_CS"/>
</dbReference>
<evidence type="ECO:0000313" key="8">
    <source>
        <dbReference type="Proteomes" id="UP000292423"/>
    </source>
</evidence>
<dbReference type="GO" id="GO:0046872">
    <property type="term" value="F:metal ion binding"/>
    <property type="evidence" value="ECO:0007669"/>
    <property type="project" value="UniProtKB-KW"/>
</dbReference>
<dbReference type="PANTHER" id="PTHR30471">
    <property type="entry name" value="DNA REPAIR PROTEIN RADC"/>
    <property type="match status" value="1"/>
</dbReference>
<dbReference type="Gene3D" id="3.40.140.10">
    <property type="entry name" value="Cytidine Deaminase, domain 2"/>
    <property type="match status" value="1"/>
</dbReference>
<dbReference type="Proteomes" id="UP000292423">
    <property type="component" value="Unassembled WGS sequence"/>
</dbReference>
<gene>
    <name evidence="7" type="ORF">EV700_3193</name>
</gene>
<dbReference type="SUPFAM" id="SSF102712">
    <property type="entry name" value="JAB1/MPN domain"/>
    <property type="match status" value="1"/>
</dbReference>
<dbReference type="InterPro" id="IPR025657">
    <property type="entry name" value="RadC_JAB"/>
</dbReference>
<dbReference type="EMBL" id="SHKX01000017">
    <property type="protein sequence ID" value="RZU36727.1"/>
    <property type="molecule type" value="Genomic_DNA"/>
</dbReference>
<dbReference type="Pfam" id="PF04002">
    <property type="entry name" value="RadC"/>
    <property type="match status" value="1"/>
</dbReference>
<name>A0A4Q7YH46_9GAMM</name>
<dbReference type="GO" id="GO:0008237">
    <property type="term" value="F:metallopeptidase activity"/>
    <property type="evidence" value="ECO:0007669"/>
    <property type="project" value="UniProtKB-KW"/>
</dbReference>
<dbReference type="PROSITE" id="PS01302">
    <property type="entry name" value="UPF0758"/>
    <property type="match status" value="1"/>
</dbReference>
<feature type="domain" description="MPN" evidence="6">
    <location>
        <begin position="31"/>
        <end position="156"/>
    </location>
</feature>
<organism evidence="7 8">
    <name type="scientific">Fluviicoccus keumensis</name>
    <dbReference type="NCBI Taxonomy" id="1435465"/>
    <lineage>
        <taxon>Bacteria</taxon>
        <taxon>Pseudomonadati</taxon>
        <taxon>Pseudomonadota</taxon>
        <taxon>Gammaproteobacteria</taxon>
        <taxon>Moraxellales</taxon>
        <taxon>Moraxellaceae</taxon>
        <taxon>Fluviicoccus</taxon>
    </lineage>
</organism>
<keyword evidence="8" id="KW-1185">Reference proteome</keyword>
<evidence type="ECO:0000256" key="1">
    <source>
        <dbReference type="ARBA" id="ARBA00022670"/>
    </source>
</evidence>
<dbReference type="InterPro" id="IPR037518">
    <property type="entry name" value="MPN"/>
</dbReference>
<dbReference type="GO" id="GO:0006508">
    <property type="term" value="P:proteolysis"/>
    <property type="evidence" value="ECO:0007669"/>
    <property type="project" value="UniProtKB-KW"/>
</dbReference>
<evidence type="ECO:0000256" key="2">
    <source>
        <dbReference type="ARBA" id="ARBA00022723"/>
    </source>
</evidence>
<evidence type="ECO:0000256" key="5">
    <source>
        <dbReference type="ARBA" id="ARBA00023049"/>
    </source>
</evidence>
<keyword evidence="4" id="KW-0862">Zinc</keyword>
<proteinExistence type="predicted"/>
<comment type="caution">
    <text evidence="7">The sequence shown here is derived from an EMBL/GenBank/DDBJ whole genome shotgun (WGS) entry which is preliminary data.</text>
</comment>
<evidence type="ECO:0000313" key="7">
    <source>
        <dbReference type="EMBL" id="RZU36727.1"/>
    </source>
</evidence>
<keyword evidence="2" id="KW-0479">Metal-binding</keyword>
<protein>
    <submittedName>
        <fullName evidence="7">DNA repair protein RadC</fullName>
    </submittedName>
</protein>
<dbReference type="CDD" id="cd08071">
    <property type="entry name" value="MPN_DUF2466"/>
    <property type="match status" value="1"/>
</dbReference>
<dbReference type="PROSITE" id="PS50249">
    <property type="entry name" value="MPN"/>
    <property type="match status" value="1"/>
</dbReference>
<keyword evidence="3" id="KW-0378">Hydrolase</keyword>
<reference evidence="7 8" key="1">
    <citation type="submission" date="2019-02" db="EMBL/GenBank/DDBJ databases">
        <title>Genomic Encyclopedia of Type Strains, Phase IV (KMG-IV): sequencing the most valuable type-strain genomes for metagenomic binning, comparative biology and taxonomic classification.</title>
        <authorList>
            <person name="Goeker M."/>
        </authorList>
    </citation>
    <scope>NUCLEOTIDE SEQUENCE [LARGE SCALE GENOMIC DNA]</scope>
    <source>
        <strain evidence="7 8">DSM 105135</strain>
    </source>
</reference>
<dbReference type="PANTHER" id="PTHR30471:SF3">
    <property type="entry name" value="UPF0758 PROTEIN YEES-RELATED"/>
    <property type="match status" value="1"/>
</dbReference>
<sequence length="156" mass="17302">MNVARLTVEERWALMRAAEKASEYVVIRRDAINSPKDARALAFARLQGLEREVFLVILLNTQNQVLYCEPMFLGTIDSCAVHPREVATKAMEVNAAAVIFAHNHPSGHPEPSAADIAITKRLVEALKLLDVRVLDHLIVGEGRRDNIVSLAERGLI</sequence>
<accession>A0A4Q7YH46</accession>